<dbReference type="InterPro" id="IPR023408">
    <property type="entry name" value="MscS_beta-dom_sf"/>
</dbReference>
<dbReference type="RefSeq" id="WP_163966989.1">
    <property type="nucleotide sequence ID" value="NZ_JAAGNX010000003.1"/>
</dbReference>
<dbReference type="Pfam" id="PF21082">
    <property type="entry name" value="MS_channel_3rd"/>
    <property type="match status" value="1"/>
</dbReference>
<dbReference type="SUPFAM" id="SSF82689">
    <property type="entry name" value="Mechanosensitive channel protein MscS (YggB), C-terminal domain"/>
    <property type="match status" value="1"/>
</dbReference>
<dbReference type="AlphaFoldDB" id="A0A6B2M389"/>
<dbReference type="SUPFAM" id="SSF50182">
    <property type="entry name" value="Sm-like ribonucleoproteins"/>
    <property type="match status" value="1"/>
</dbReference>
<feature type="transmembrane region" description="Helical" evidence="7">
    <location>
        <begin position="15"/>
        <end position="39"/>
    </location>
</feature>
<dbReference type="Gene3D" id="3.30.70.100">
    <property type="match status" value="1"/>
</dbReference>
<feature type="transmembrane region" description="Helical" evidence="7">
    <location>
        <begin position="88"/>
        <end position="106"/>
    </location>
</feature>
<dbReference type="Pfam" id="PF21088">
    <property type="entry name" value="MS_channel_1st"/>
    <property type="match status" value="1"/>
</dbReference>
<evidence type="ECO:0000256" key="2">
    <source>
        <dbReference type="ARBA" id="ARBA00008017"/>
    </source>
</evidence>
<accession>A0A6B2M389</accession>
<dbReference type="EMBL" id="JAAGNX010000003">
    <property type="protein sequence ID" value="NDV63428.1"/>
    <property type="molecule type" value="Genomic_DNA"/>
</dbReference>
<evidence type="ECO:0000313" key="11">
    <source>
        <dbReference type="EMBL" id="NDV63428.1"/>
    </source>
</evidence>
<evidence type="ECO:0000313" key="12">
    <source>
        <dbReference type="Proteomes" id="UP000478417"/>
    </source>
</evidence>
<dbReference type="InterPro" id="IPR049142">
    <property type="entry name" value="MS_channel_1st"/>
</dbReference>
<evidence type="ECO:0000259" key="8">
    <source>
        <dbReference type="Pfam" id="PF00924"/>
    </source>
</evidence>
<dbReference type="PANTHER" id="PTHR30221:SF1">
    <property type="entry name" value="SMALL-CONDUCTANCE MECHANOSENSITIVE CHANNEL"/>
    <property type="match status" value="1"/>
</dbReference>
<dbReference type="Pfam" id="PF05552">
    <property type="entry name" value="MS_channel_1st_1"/>
    <property type="match status" value="1"/>
</dbReference>
<protein>
    <submittedName>
        <fullName evidence="11">Mechanosensitive ion channel family protein</fullName>
    </submittedName>
</protein>
<dbReference type="InterPro" id="IPR045275">
    <property type="entry name" value="MscS_archaea/bacteria_type"/>
</dbReference>
<feature type="domain" description="Mechanosensitive ion channel MscS" evidence="8">
    <location>
        <begin position="109"/>
        <end position="173"/>
    </location>
</feature>
<keyword evidence="3" id="KW-1003">Cell membrane</keyword>
<evidence type="ECO:0000256" key="1">
    <source>
        <dbReference type="ARBA" id="ARBA00004651"/>
    </source>
</evidence>
<keyword evidence="6 7" id="KW-0472">Membrane</keyword>
<organism evidence="11 12">
    <name type="scientific">Oceanipulchritudo coccoides</name>
    <dbReference type="NCBI Taxonomy" id="2706888"/>
    <lineage>
        <taxon>Bacteria</taxon>
        <taxon>Pseudomonadati</taxon>
        <taxon>Verrucomicrobiota</taxon>
        <taxon>Opitutia</taxon>
        <taxon>Puniceicoccales</taxon>
        <taxon>Oceanipulchritudinaceae</taxon>
        <taxon>Oceanipulchritudo</taxon>
    </lineage>
</organism>
<evidence type="ECO:0000256" key="7">
    <source>
        <dbReference type="SAM" id="Phobius"/>
    </source>
</evidence>
<dbReference type="PANTHER" id="PTHR30221">
    <property type="entry name" value="SMALL-CONDUCTANCE MECHANOSENSITIVE CHANNEL"/>
    <property type="match status" value="1"/>
</dbReference>
<dbReference type="InterPro" id="IPR006686">
    <property type="entry name" value="MscS_channel_CS"/>
</dbReference>
<dbReference type="PROSITE" id="PS01246">
    <property type="entry name" value="UPF0003"/>
    <property type="match status" value="1"/>
</dbReference>
<dbReference type="InterPro" id="IPR049278">
    <property type="entry name" value="MS_channel_C"/>
</dbReference>
<comment type="caution">
    <text evidence="11">The sequence shown here is derived from an EMBL/GenBank/DDBJ whole genome shotgun (WGS) entry which is preliminary data.</text>
</comment>
<dbReference type="InterPro" id="IPR006685">
    <property type="entry name" value="MscS_channel_2nd"/>
</dbReference>
<dbReference type="Gene3D" id="1.10.287.1260">
    <property type="match status" value="1"/>
</dbReference>
<name>A0A6B2M389_9BACT</name>
<comment type="similarity">
    <text evidence="2">Belongs to the MscS (TC 1.A.23) family.</text>
</comment>
<keyword evidence="4 7" id="KW-0812">Transmembrane</keyword>
<sequence>MEEELEKLQGLKDQLILYLVENGMRLFLAVVIILVGFWVGKSLSKLILKICDKRGLDVTLARFFAGFTKLIVIVFAVIIALSKAGIEITPFVALLGASAFGLSLAVQGPISNYGAGIVLIVTRPFKVGDTLSVSGQSGIVDNIALGHTQLYNEDDEKITIPNRKVLGEIFVNSQEFKIVEGVVGIAYSEDPEAAIRCVRDAIHSVKEVAPDRQPDVGIDAFADSSINIGYRVWVPTQIYHKTRYGINLAIFQALQKENIAIPFPQRDIHIINKEV</sequence>
<dbReference type="InterPro" id="IPR008910">
    <property type="entry name" value="MSC_TM_helix"/>
</dbReference>
<feature type="transmembrane region" description="Helical" evidence="7">
    <location>
        <begin position="60"/>
        <end position="82"/>
    </location>
</feature>
<gene>
    <name evidence="11" type="ORF">G0Q06_13260</name>
</gene>
<evidence type="ECO:0000256" key="3">
    <source>
        <dbReference type="ARBA" id="ARBA00022475"/>
    </source>
</evidence>
<dbReference type="GO" id="GO:0008381">
    <property type="term" value="F:mechanosensitive monoatomic ion channel activity"/>
    <property type="evidence" value="ECO:0007669"/>
    <property type="project" value="InterPro"/>
</dbReference>
<comment type="subcellular location">
    <subcellularLocation>
        <location evidence="1">Cell membrane</location>
        <topology evidence="1">Multi-pass membrane protein</topology>
    </subcellularLocation>
</comment>
<dbReference type="InterPro" id="IPR010920">
    <property type="entry name" value="LSM_dom_sf"/>
</dbReference>
<dbReference type="SUPFAM" id="SSF82861">
    <property type="entry name" value="Mechanosensitive channel protein MscS (YggB), transmembrane region"/>
    <property type="match status" value="1"/>
</dbReference>
<dbReference type="InterPro" id="IPR011014">
    <property type="entry name" value="MscS_channel_TM-2"/>
</dbReference>
<dbReference type="GO" id="GO:0005886">
    <property type="term" value="C:plasma membrane"/>
    <property type="evidence" value="ECO:0007669"/>
    <property type="project" value="UniProtKB-SubCell"/>
</dbReference>
<evidence type="ECO:0000259" key="10">
    <source>
        <dbReference type="Pfam" id="PF21088"/>
    </source>
</evidence>
<evidence type="ECO:0000256" key="4">
    <source>
        <dbReference type="ARBA" id="ARBA00022692"/>
    </source>
</evidence>
<keyword evidence="12" id="KW-1185">Reference proteome</keyword>
<feature type="domain" description="Mechanosensitive ion channel transmembrane helices 2/3" evidence="10">
    <location>
        <begin position="67"/>
        <end position="107"/>
    </location>
</feature>
<dbReference type="Pfam" id="PF00924">
    <property type="entry name" value="MS_channel_2nd"/>
    <property type="match status" value="1"/>
</dbReference>
<dbReference type="Gene3D" id="2.30.30.60">
    <property type="match status" value="1"/>
</dbReference>
<evidence type="ECO:0000256" key="5">
    <source>
        <dbReference type="ARBA" id="ARBA00022989"/>
    </source>
</evidence>
<dbReference type="Proteomes" id="UP000478417">
    <property type="component" value="Unassembled WGS sequence"/>
</dbReference>
<keyword evidence="5 7" id="KW-1133">Transmembrane helix</keyword>
<evidence type="ECO:0000256" key="6">
    <source>
        <dbReference type="ARBA" id="ARBA00023136"/>
    </source>
</evidence>
<proteinExistence type="inferred from homology"/>
<dbReference type="InterPro" id="IPR011066">
    <property type="entry name" value="MscS_channel_C_sf"/>
</dbReference>
<feature type="domain" description="Mechanosensitive ion channel MscS C-terminal" evidence="9">
    <location>
        <begin position="182"/>
        <end position="261"/>
    </location>
</feature>
<evidence type="ECO:0000259" key="9">
    <source>
        <dbReference type="Pfam" id="PF21082"/>
    </source>
</evidence>
<reference evidence="11 12" key="1">
    <citation type="submission" date="2020-02" db="EMBL/GenBank/DDBJ databases">
        <title>Albibacoteraceae fam. nov., the first described family within the subdivision 4 Verrucomicrobia.</title>
        <authorList>
            <person name="Xi F."/>
        </authorList>
    </citation>
    <scope>NUCLEOTIDE SEQUENCE [LARGE SCALE GENOMIC DNA]</scope>
    <source>
        <strain evidence="11 12">CK1056</strain>
    </source>
</reference>